<keyword evidence="5" id="KW-0418">Kinase</keyword>
<dbReference type="GO" id="GO:0005524">
    <property type="term" value="F:ATP binding"/>
    <property type="evidence" value="ECO:0007669"/>
    <property type="project" value="UniProtKB-KW"/>
</dbReference>
<comment type="caution">
    <text evidence="8">The sequence shown here is derived from an EMBL/GenBank/DDBJ whole genome shotgun (WGS) entry which is preliminary data.</text>
</comment>
<evidence type="ECO:0000256" key="5">
    <source>
        <dbReference type="ARBA" id="ARBA00022777"/>
    </source>
</evidence>
<evidence type="ECO:0000256" key="1">
    <source>
        <dbReference type="ARBA" id="ARBA00006485"/>
    </source>
</evidence>
<keyword evidence="3" id="KW-0808">Transferase</keyword>
<dbReference type="InterPro" id="IPR008271">
    <property type="entry name" value="Ser/Thr_kinase_AS"/>
</dbReference>
<proteinExistence type="inferred from homology"/>
<dbReference type="Proteomes" id="UP001283361">
    <property type="component" value="Unassembled WGS sequence"/>
</dbReference>
<dbReference type="PANTHER" id="PTHR24056:SF538">
    <property type="entry name" value="SERINE_THREONINE-PROTEIN KINASE PRP4 HOMOLOG"/>
    <property type="match status" value="1"/>
</dbReference>
<dbReference type="InterPro" id="IPR000719">
    <property type="entry name" value="Prot_kinase_dom"/>
</dbReference>
<dbReference type="Pfam" id="PF00069">
    <property type="entry name" value="Pkinase"/>
    <property type="match status" value="1"/>
</dbReference>
<dbReference type="PROSITE" id="PS00108">
    <property type="entry name" value="PROTEIN_KINASE_ST"/>
    <property type="match status" value="1"/>
</dbReference>
<dbReference type="EMBL" id="JAWDGP010000626">
    <property type="protein sequence ID" value="KAK3798770.1"/>
    <property type="molecule type" value="Genomic_DNA"/>
</dbReference>
<comment type="similarity">
    <text evidence="1">Belongs to the protein kinase superfamily. CMGC Ser/Thr protein kinase family. CDC2/CDKX subfamily.</text>
</comment>
<accession>A0AAE1B336</accession>
<name>A0AAE1B336_9GAST</name>
<dbReference type="SMART" id="SM00220">
    <property type="entry name" value="S_TKc"/>
    <property type="match status" value="1"/>
</dbReference>
<gene>
    <name evidence="8" type="ORF">RRG08_018613</name>
</gene>
<evidence type="ECO:0000256" key="6">
    <source>
        <dbReference type="ARBA" id="ARBA00022840"/>
    </source>
</evidence>
<keyword evidence="4" id="KW-0547">Nucleotide-binding</keyword>
<dbReference type="InterPro" id="IPR050108">
    <property type="entry name" value="CDK"/>
</dbReference>
<dbReference type="GO" id="GO:0005634">
    <property type="term" value="C:nucleus"/>
    <property type="evidence" value="ECO:0007669"/>
    <property type="project" value="TreeGrafter"/>
</dbReference>
<sequence>MQSTKECTVLASVYKVEDKISKSQWALKAINIWCEQINELVIREVEILHACQSPYVVSFMESWREDLVFNGKLTPCQILTMEMCDSSLRQEIMANPRGLKLARVKSITAQILCGLAFVHSKDIIHRDLKPDNILLKDGTVKLADFGQSRAERPEKAYTPERVTRWYRSPELLLGARNYSKAVDLWSVGCIMAELFTGEPPFDGPSEITTLMFIIKLLGPINEHVMPSHLDLPVLDSVILPKYRSPFDWKELEQSVNNSDGLALIEGLLKLNPDLRLSCVEALQHPFVVDEVLINTAERSPNSASPVAQMPGPSAAPYGQFPLHVAPNAQQVDASLPHVPVLVQILPDGKLLPVAYLPQMPGGFPAMVPLEIPGHPSLDYNNNDK</sequence>
<dbReference type="GO" id="GO:0004674">
    <property type="term" value="F:protein serine/threonine kinase activity"/>
    <property type="evidence" value="ECO:0007669"/>
    <property type="project" value="UniProtKB-KW"/>
</dbReference>
<reference evidence="8" key="1">
    <citation type="journal article" date="2023" name="G3 (Bethesda)">
        <title>A reference genome for the long-term kleptoplast-retaining sea slug Elysia crispata morphotype clarki.</title>
        <authorList>
            <person name="Eastman K.E."/>
            <person name="Pendleton A.L."/>
            <person name="Shaikh M.A."/>
            <person name="Suttiyut T."/>
            <person name="Ogas R."/>
            <person name="Tomko P."/>
            <person name="Gavelis G."/>
            <person name="Widhalm J.R."/>
            <person name="Wisecaver J.H."/>
        </authorList>
    </citation>
    <scope>NUCLEOTIDE SEQUENCE</scope>
    <source>
        <strain evidence="8">ECLA1</strain>
    </source>
</reference>
<dbReference type="InterPro" id="IPR011009">
    <property type="entry name" value="Kinase-like_dom_sf"/>
</dbReference>
<dbReference type="FunFam" id="1.10.510.10:FF:000624">
    <property type="entry name" value="Mitogen-activated protein kinase"/>
    <property type="match status" value="1"/>
</dbReference>
<evidence type="ECO:0000313" key="9">
    <source>
        <dbReference type="Proteomes" id="UP001283361"/>
    </source>
</evidence>
<evidence type="ECO:0000256" key="2">
    <source>
        <dbReference type="ARBA" id="ARBA00022527"/>
    </source>
</evidence>
<dbReference type="SUPFAM" id="SSF56112">
    <property type="entry name" value="Protein kinase-like (PK-like)"/>
    <property type="match status" value="1"/>
</dbReference>
<evidence type="ECO:0000256" key="3">
    <source>
        <dbReference type="ARBA" id="ARBA00022679"/>
    </source>
</evidence>
<keyword evidence="2" id="KW-0723">Serine/threonine-protein kinase</keyword>
<evidence type="ECO:0000256" key="4">
    <source>
        <dbReference type="ARBA" id="ARBA00022741"/>
    </source>
</evidence>
<dbReference type="PANTHER" id="PTHR24056">
    <property type="entry name" value="CELL DIVISION PROTEIN KINASE"/>
    <property type="match status" value="1"/>
</dbReference>
<keyword evidence="6" id="KW-0067">ATP-binding</keyword>
<protein>
    <recommendedName>
        <fullName evidence="7">Protein kinase domain-containing protein</fullName>
    </recommendedName>
</protein>
<evidence type="ECO:0000313" key="8">
    <source>
        <dbReference type="EMBL" id="KAK3798770.1"/>
    </source>
</evidence>
<dbReference type="Gene3D" id="3.30.200.20">
    <property type="entry name" value="Phosphorylase Kinase, domain 1"/>
    <property type="match status" value="1"/>
</dbReference>
<dbReference type="AlphaFoldDB" id="A0AAE1B336"/>
<dbReference type="Gene3D" id="1.10.510.10">
    <property type="entry name" value="Transferase(Phosphotransferase) domain 1"/>
    <property type="match status" value="1"/>
</dbReference>
<organism evidence="8 9">
    <name type="scientific">Elysia crispata</name>
    <name type="common">lettuce slug</name>
    <dbReference type="NCBI Taxonomy" id="231223"/>
    <lineage>
        <taxon>Eukaryota</taxon>
        <taxon>Metazoa</taxon>
        <taxon>Spiralia</taxon>
        <taxon>Lophotrochozoa</taxon>
        <taxon>Mollusca</taxon>
        <taxon>Gastropoda</taxon>
        <taxon>Heterobranchia</taxon>
        <taxon>Euthyneura</taxon>
        <taxon>Panpulmonata</taxon>
        <taxon>Sacoglossa</taxon>
        <taxon>Placobranchoidea</taxon>
        <taxon>Plakobranchidae</taxon>
        <taxon>Elysia</taxon>
    </lineage>
</organism>
<keyword evidence="9" id="KW-1185">Reference proteome</keyword>
<feature type="domain" description="Protein kinase" evidence="7">
    <location>
        <begin position="1"/>
        <end position="287"/>
    </location>
</feature>
<dbReference type="PROSITE" id="PS50011">
    <property type="entry name" value="PROTEIN_KINASE_DOM"/>
    <property type="match status" value="1"/>
</dbReference>
<evidence type="ECO:0000259" key="7">
    <source>
        <dbReference type="PROSITE" id="PS50011"/>
    </source>
</evidence>